<dbReference type="InterPro" id="IPR024455">
    <property type="entry name" value="Phage_capsid"/>
</dbReference>
<proteinExistence type="predicted"/>
<evidence type="ECO:0000259" key="2">
    <source>
        <dbReference type="Pfam" id="PF05065"/>
    </source>
</evidence>
<protein>
    <submittedName>
        <fullName evidence="3">Phage major capsid protein</fullName>
    </submittedName>
</protein>
<reference evidence="3 4" key="1">
    <citation type="submission" date="2020-05" db="EMBL/GenBank/DDBJ databases">
        <title>Descriptions of Corynebacterium xxxx sp. nov., Corynebacterium yyyy sp. nov. and Corynebacterium zzzz sp. nov.</title>
        <authorList>
            <person name="Zhang G."/>
        </authorList>
    </citation>
    <scope>NUCLEOTIDE SEQUENCE [LARGE SCALE GENOMIC DNA]</scope>
    <source>
        <strain evidence="4">zg-915</strain>
    </source>
</reference>
<dbReference type="Proteomes" id="UP000581408">
    <property type="component" value="Unassembled WGS sequence"/>
</dbReference>
<name>A0A838CIJ6_9CORY</name>
<evidence type="ECO:0000313" key="4">
    <source>
        <dbReference type="Proteomes" id="UP000581408"/>
    </source>
</evidence>
<dbReference type="Gene3D" id="3.30.2400.10">
    <property type="entry name" value="Major capsid protein gp5"/>
    <property type="match status" value="1"/>
</dbReference>
<dbReference type="InterPro" id="IPR054612">
    <property type="entry name" value="Phage_capsid-like_C"/>
</dbReference>
<dbReference type="Gene3D" id="3.30.2320.10">
    <property type="entry name" value="hypothetical protein PF0899 domain"/>
    <property type="match status" value="1"/>
</dbReference>
<dbReference type="SUPFAM" id="SSF56563">
    <property type="entry name" value="Major capsid protein gp5"/>
    <property type="match status" value="1"/>
</dbReference>
<dbReference type="AlphaFoldDB" id="A0A838CIJ6"/>
<gene>
    <name evidence="3" type="ORF">HMC16_06885</name>
</gene>
<evidence type="ECO:0000313" key="3">
    <source>
        <dbReference type="EMBL" id="MBA1835446.1"/>
    </source>
</evidence>
<evidence type="ECO:0000256" key="1">
    <source>
        <dbReference type="ARBA" id="ARBA00004328"/>
    </source>
</evidence>
<comment type="caution">
    <text evidence="3">The sequence shown here is derived from an EMBL/GenBank/DDBJ whole genome shotgun (WGS) entry which is preliminary data.</text>
</comment>
<feature type="domain" description="Phage capsid-like C-terminal" evidence="2">
    <location>
        <begin position="133"/>
        <end position="410"/>
    </location>
</feature>
<dbReference type="Pfam" id="PF05065">
    <property type="entry name" value="Phage_capsid"/>
    <property type="match status" value="1"/>
</dbReference>
<organism evidence="3 4">
    <name type="scientific">Corynebacterium wankanglinii</name>
    <dbReference type="NCBI Taxonomy" id="2735136"/>
    <lineage>
        <taxon>Bacteria</taxon>
        <taxon>Bacillati</taxon>
        <taxon>Actinomycetota</taxon>
        <taxon>Actinomycetes</taxon>
        <taxon>Mycobacteriales</taxon>
        <taxon>Corynebacteriaceae</taxon>
        <taxon>Corynebacterium</taxon>
    </lineage>
</organism>
<dbReference type="RefSeq" id="WP_181194812.1">
    <property type="nucleotide sequence ID" value="NZ_JABFEE010000006.1"/>
</dbReference>
<comment type="subcellular location">
    <subcellularLocation>
        <location evidence="1">Virion</location>
    </subcellularLocation>
</comment>
<dbReference type="NCBIfam" id="TIGR01554">
    <property type="entry name" value="major_cap_HK97"/>
    <property type="match status" value="1"/>
</dbReference>
<sequence>MSKTLMEKRATAMDAVRSALANYKANPTDDNLRGDLESAINTVDEIDAELRAAEITVNAEKLLSDATFEATPGQKSAEPHTLGHHFAKHGLDMVKRQKNGERLDFAVPEFEVKAANDPMVRPADDAPLAGWGTTFQRSIVNQRRERLVVADLMGSASVSQPVIKYLVEKAKRIVEGAFATVAEGAQKPYIRYDSFDVVTESLSKIAALTKISDEMAADYGFIVDWINNQLVYDLSVAEEFQLMQGDGQGSNLRGLLNREGIQEFNIDSTDPIEQLKGLYEASRLPGRATNLSADALVLNELDYGRMRLAQDANGQFLAGGPFTGQYGNGGVLINPPVWGLKTVTTNAAVPEGTFVVGNFRQGATVLRKGGVRVDAANQNERDFEENLITLRAEERAGLMVPLPAAFVTGTLGTPGVGA</sequence>
<accession>A0A838CIJ6</accession>
<dbReference type="EMBL" id="JABFEE010000006">
    <property type="protein sequence ID" value="MBA1835446.1"/>
    <property type="molecule type" value="Genomic_DNA"/>
</dbReference>